<comment type="caution">
    <text evidence="14">The sequence shown here is derived from an EMBL/GenBank/DDBJ whole genome shotgun (WGS) entry which is preliminary data.</text>
</comment>
<dbReference type="GO" id="GO:0005758">
    <property type="term" value="C:mitochondrial intermembrane space"/>
    <property type="evidence" value="ECO:0007669"/>
    <property type="project" value="UniProtKB-SubCell"/>
</dbReference>
<dbReference type="EMBL" id="LCTW02000003">
    <property type="protein sequence ID" value="KXX83127.1"/>
    <property type="molecule type" value="Genomic_DNA"/>
</dbReference>
<reference evidence="14" key="1">
    <citation type="submission" date="2015-06" db="EMBL/GenBank/DDBJ databases">
        <authorList>
            <person name="Hoefler B.C."/>
            <person name="Straight P.D."/>
        </authorList>
    </citation>
    <scope>NUCLEOTIDE SEQUENCE [LARGE SCALE GENOMIC DNA]</scope>
    <source>
        <strain evidence="14">Mm55</strain>
    </source>
</reference>
<reference evidence="14 16" key="3">
    <citation type="submission" date="2016-01" db="EMBL/GenBank/DDBJ databases">
        <title>Madurella mycetomatis genome sequencing.</title>
        <authorList>
            <person name="Van De Sande W."/>
        </authorList>
    </citation>
    <scope>NUCLEOTIDE SEQUENCE [LARGE SCALE GENOMIC DNA]</scope>
    <source>
        <strain evidence="14">Mm55</strain>
        <strain evidence="16">mm55</strain>
    </source>
</reference>
<feature type="short sequence motif" description="Cx2C motif 1" evidence="10">
    <location>
        <begin position="320"/>
        <end position="323"/>
    </location>
</feature>
<evidence type="ECO:0000256" key="4">
    <source>
        <dbReference type="ARBA" id="ARBA00022490"/>
    </source>
</evidence>
<evidence type="ECO:0000256" key="6">
    <source>
        <dbReference type="ARBA" id="ARBA00022723"/>
    </source>
</evidence>
<protein>
    <submittedName>
        <fullName evidence="14">Fe-S cluster assembly protein DRE2</fullName>
    </submittedName>
</protein>
<evidence type="ECO:0000313" key="15">
    <source>
        <dbReference type="EMBL" id="KXX83127.1"/>
    </source>
</evidence>
<comment type="caution">
    <text evidence="10">Lacks conserved residue(s) required for the propagation of feature annotation.</text>
</comment>
<feature type="short sequence motif" description="Cx2C motif 2" evidence="10">
    <location>
        <begin position="331"/>
        <end position="334"/>
    </location>
</feature>
<dbReference type="VEuPathDB" id="FungiDB:MMYC01_201159"/>
<keyword evidence="3 10" id="KW-0004">4Fe-4S</keyword>
<dbReference type="GO" id="GO:0051539">
    <property type="term" value="F:4 iron, 4 sulfur cluster binding"/>
    <property type="evidence" value="ECO:0007669"/>
    <property type="project" value="UniProtKB-KW"/>
</dbReference>
<gene>
    <name evidence="15" type="ORF">MMYC01_200321</name>
    <name evidence="14" type="ORF">MMYC01_201159</name>
</gene>
<evidence type="ECO:0000313" key="16">
    <source>
        <dbReference type="Proteomes" id="UP000078237"/>
    </source>
</evidence>
<evidence type="ECO:0000259" key="12">
    <source>
        <dbReference type="Pfam" id="PF05093"/>
    </source>
</evidence>
<name>A0A175WDT4_9PEZI</name>
<dbReference type="PANTHER" id="PTHR13273:SF14">
    <property type="entry name" value="ANAMORSIN"/>
    <property type="match status" value="1"/>
</dbReference>
<dbReference type="GO" id="GO:0051537">
    <property type="term" value="F:2 iron, 2 sulfur cluster binding"/>
    <property type="evidence" value="ECO:0007669"/>
    <property type="project" value="UniProtKB-UniRule"/>
</dbReference>
<evidence type="ECO:0000256" key="11">
    <source>
        <dbReference type="SAM" id="MobiDB-lite"/>
    </source>
</evidence>
<feature type="domain" description="Anamorsin C-terminal" evidence="12">
    <location>
        <begin position="254"/>
        <end position="350"/>
    </location>
</feature>
<dbReference type="AlphaFoldDB" id="A0A175WDT4"/>
<evidence type="ECO:0000256" key="7">
    <source>
        <dbReference type="ARBA" id="ARBA00023004"/>
    </source>
</evidence>
<dbReference type="PANTHER" id="PTHR13273">
    <property type="entry name" value="ANAMORSIN"/>
    <property type="match status" value="1"/>
</dbReference>
<comment type="cofactor">
    <cofactor evidence="10">
        <name>[2Fe-2S] cluster</name>
        <dbReference type="ChEBI" id="CHEBI:190135"/>
    </cofactor>
</comment>
<dbReference type="STRING" id="100816.A0A175WDT4"/>
<organism evidence="14 16">
    <name type="scientific">Madurella mycetomatis</name>
    <dbReference type="NCBI Taxonomy" id="100816"/>
    <lineage>
        <taxon>Eukaryota</taxon>
        <taxon>Fungi</taxon>
        <taxon>Dikarya</taxon>
        <taxon>Ascomycota</taxon>
        <taxon>Pezizomycotina</taxon>
        <taxon>Sordariomycetes</taxon>
        <taxon>Sordariomycetidae</taxon>
        <taxon>Sordariales</taxon>
        <taxon>Sordariales incertae sedis</taxon>
        <taxon>Madurella</taxon>
    </lineage>
</organism>
<evidence type="ECO:0000256" key="8">
    <source>
        <dbReference type="ARBA" id="ARBA00023014"/>
    </source>
</evidence>
<evidence type="ECO:0000256" key="5">
    <source>
        <dbReference type="ARBA" id="ARBA00022714"/>
    </source>
</evidence>
<accession>A0A175WDT4</accession>
<feature type="binding site" evidence="10">
    <location>
        <position position="334"/>
    </location>
    <ligand>
        <name>[4Fe-4S] cluster</name>
        <dbReference type="ChEBI" id="CHEBI:49883"/>
    </ligand>
</feature>
<feature type="binding site" evidence="10">
    <location>
        <position position="320"/>
    </location>
    <ligand>
        <name>[4Fe-4S] cluster</name>
        <dbReference type="ChEBI" id="CHEBI:49883"/>
    </ligand>
</feature>
<evidence type="ECO:0000259" key="13">
    <source>
        <dbReference type="Pfam" id="PF16803"/>
    </source>
</evidence>
<dbReference type="InterPro" id="IPR007785">
    <property type="entry name" value="Anamorsin"/>
</dbReference>
<feature type="domain" description="Fe-S cluster assembly protein Dre2 N-terminal" evidence="13">
    <location>
        <begin position="29"/>
        <end position="159"/>
    </location>
</feature>
<feature type="region of interest" description="Disordered" evidence="11">
    <location>
        <begin position="1"/>
        <end position="26"/>
    </location>
</feature>
<evidence type="ECO:0000256" key="3">
    <source>
        <dbReference type="ARBA" id="ARBA00022485"/>
    </source>
</evidence>
<keyword evidence="9 10" id="KW-0496">Mitochondrion</keyword>
<proteinExistence type="inferred from homology"/>
<keyword evidence="4 10" id="KW-0963">Cytoplasm</keyword>
<feature type="binding site" evidence="10">
    <location>
        <position position="331"/>
    </location>
    <ligand>
        <name>[4Fe-4S] cluster</name>
        <dbReference type="ChEBI" id="CHEBI:49883"/>
    </ligand>
</feature>
<dbReference type="GO" id="GO:0016226">
    <property type="term" value="P:iron-sulfur cluster assembly"/>
    <property type="evidence" value="ECO:0007669"/>
    <property type="project" value="UniProtKB-UniRule"/>
</dbReference>
<dbReference type="InterPro" id="IPR046408">
    <property type="entry name" value="CIAPIN1"/>
</dbReference>
<feature type="binding site" evidence="10">
    <location>
        <position position="270"/>
    </location>
    <ligand>
        <name>[2Fe-2S] cluster</name>
        <dbReference type="ChEBI" id="CHEBI:190135"/>
    </ligand>
</feature>
<dbReference type="EMBL" id="LCTW02000024">
    <property type="protein sequence ID" value="KXX81938.1"/>
    <property type="molecule type" value="Genomic_DNA"/>
</dbReference>
<dbReference type="Pfam" id="PF16803">
    <property type="entry name" value="DRE2_N"/>
    <property type="match status" value="1"/>
</dbReference>
<dbReference type="VEuPathDB" id="FungiDB:MMYC01_200321"/>
<dbReference type="HAMAP" id="MF_03115">
    <property type="entry name" value="Anamorsin"/>
    <property type="match status" value="1"/>
</dbReference>
<evidence type="ECO:0000256" key="1">
    <source>
        <dbReference type="ARBA" id="ARBA00001966"/>
    </source>
</evidence>
<reference evidence="16" key="2">
    <citation type="submission" date="2015-06" db="EMBL/GenBank/DDBJ databases">
        <authorList>
            <person name="van de Sande W.W.J."/>
        </authorList>
    </citation>
    <scope>NUCLEOTIDE SEQUENCE [LARGE SCALE GENOMIC DNA]</scope>
    <source>
        <strain evidence="16">mm55</strain>
    </source>
</reference>
<keyword evidence="6 10" id="KW-0479">Metal-binding</keyword>
<keyword evidence="8 10" id="KW-0411">Iron-sulfur</keyword>
<comment type="domain">
    <text evidence="10">The twin Cx2C motifs are involved in the recognition by the mitochondrial MIA40-ERV1 disulfide relay system. The formation of 2 disulfide bonds in the Cx2C motifs through dithiol/disulfide exchange reactions effectively traps the protein in the mitochondrial intermembrane space.</text>
</comment>
<keyword evidence="5 10" id="KW-0001">2Fe-2S</keyword>
<comment type="domain">
    <text evidence="10">The N-terminal domain has structural similarity with S-adenosyl-L-methionine-dependent methyltransferases, but does not bind S-adenosyl-L-methionine. It is required for correct assembly of the 2 Fe-S clusters.</text>
</comment>
<dbReference type="GO" id="GO:0046872">
    <property type="term" value="F:metal ion binding"/>
    <property type="evidence" value="ECO:0007669"/>
    <property type="project" value="UniProtKB-KW"/>
</dbReference>
<feature type="binding site" evidence="10">
    <location>
        <position position="275"/>
    </location>
    <ligand>
        <name>[2Fe-2S] cluster</name>
        <dbReference type="ChEBI" id="CHEBI:190135"/>
    </ligand>
</feature>
<dbReference type="OrthoDB" id="311633at2759"/>
<evidence type="ECO:0000313" key="14">
    <source>
        <dbReference type="EMBL" id="KXX81938.1"/>
    </source>
</evidence>
<feature type="binding site" evidence="10">
    <location>
        <position position="273"/>
    </location>
    <ligand>
        <name>[2Fe-2S] cluster</name>
        <dbReference type="ChEBI" id="CHEBI:190135"/>
    </ligand>
</feature>
<feature type="compositionally biased region" description="Low complexity" evidence="11">
    <location>
        <begin position="15"/>
        <end position="26"/>
    </location>
</feature>
<keyword evidence="7 10" id="KW-0408">Iron</keyword>
<keyword evidence="16" id="KW-1185">Reference proteome</keyword>
<dbReference type="Pfam" id="PF05093">
    <property type="entry name" value="CIAPIN1"/>
    <property type="match status" value="1"/>
</dbReference>
<dbReference type="InterPro" id="IPR031838">
    <property type="entry name" value="Dre2_N"/>
</dbReference>
<feature type="binding site" evidence="10">
    <location>
        <position position="323"/>
    </location>
    <ligand>
        <name>[4Fe-4S] cluster</name>
        <dbReference type="ChEBI" id="CHEBI:49883"/>
    </ligand>
</feature>
<evidence type="ECO:0000256" key="2">
    <source>
        <dbReference type="ARBA" id="ARBA00008169"/>
    </source>
</evidence>
<sequence>MPPILLDTTPDFGDPTMAAAPPSAPTAQQRTLLLAPPSLASREDRLSTLFTTYPRAATDLQMLDRLAAGLVTLPAATYDLVLVVTDPDGSRRAEAAALLGDRAVWARLVPAIKAGGRLRTEDGSVGQELMREAVLAGLLAEGEGFTKPEYAEEEVVPLRFGKGKKNGEVNANGAQNGGVVGARSSAGPAVDAVTVSIGGKTEALGMVPPTATKTTAGVGLVDFSDDLDLDAEDDDDVIDEDTLLTEEDLRRPIQQPPECQPQPGKKRRACKDCTCGLASRLEAEDKARREKADKDLGSLKLKSEDLNELDFTVQGKTGSCGSCYLGDAFRCSDCPYIGLPAFKPGEEVKIMNNAVQL</sequence>
<comment type="domain">
    <text evidence="10">The C-terminal domain binds 2 Fe-S clusters but is otherwise mostly in an intrinsically disordered conformation.</text>
</comment>
<evidence type="ECO:0000256" key="10">
    <source>
        <dbReference type="HAMAP-Rule" id="MF_03115"/>
    </source>
</evidence>
<feature type="region of interest" description="Fe-S binding site B" evidence="10">
    <location>
        <begin position="320"/>
        <end position="334"/>
    </location>
</feature>
<comment type="subcellular location">
    <subcellularLocation>
        <location evidence="10">Cytoplasm</location>
    </subcellularLocation>
    <subcellularLocation>
        <location evidence="10">Mitochondrion intermembrane space</location>
    </subcellularLocation>
</comment>
<comment type="similarity">
    <text evidence="2 10">Belongs to the anamorsin family.</text>
</comment>
<feature type="binding site" evidence="10">
    <location>
        <position position="259"/>
    </location>
    <ligand>
        <name>[2Fe-2S] cluster</name>
        <dbReference type="ChEBI" id="CHEBI:190135"/>
    </ligand>
</feature>
<dbReference type="GO" id="GO:0009055">
    <property type="term" value="F:electron transfer activity"/>
    <property type="evidence" value="ECO:0007669"/>
    <property type="project" value="UniProtKB-UniRule"/>
</dbReference>
<evidence type="ECO:0000256" key="9">
    <source>
        <dbReference type="ARBA" id="ARBA00023128"/>
    </source>
</evidence>
<feature type="region of interest" description="Fe-S binding site A" evidence="10">
    <location>
        <begin position="259"/>
        <end position="275"/>
    </location>
</feature>
<dbReference type="Proteomes" id="UP000078237">
    <property type="component" value="Unassembled WGS sequence"/>
</dbReference>
<comment type="cofactor">
    <cofactor evidence="1 10">
        <name>[4Fe-4S] cluster</name>
        <dbReference type="ChEBI" id="CHEBI:49883"/>
    </cofactor>
</comment>